<keyword evidence="4" id="KW-0812">Transmembrane</keyword>
<protein>
    <submittedName>
        <fullName evidence="6">Protein kinase</fullName>
    </submittedName>
</protein>
<dbReference type="GO" id="GO:0004674">
    <property type="term" value="F:protein serine/threonine kinase activity"/>
    <property type="evidence" value="ECO:0007669"/>
    <property type="project" value="TreeGrafter"/>
</dbReference>
<dbReference type="Pfam" id="PF00069">
    <property type="entry name" value="Pkinase"/>
    <property type="match status" value="1"/>
</dbReference>
<dbReference type="PROSITE" id="PS00107">
    <property type="entry name" value="PROTEIN_KINASE_ATP"/>
    <property type="match status" value="1"/>
</dbReference>
<reference evidence="6 7" key="1">
    <citation type="submission" date="2019-08" db="EMBL/GenBank/DDBJ databases">
        <title>Complete genome sequence of Candidatus Uab amorphum.</title>
        <authorList>
            <person name="Shiratori T."/>
            <person name="Suzuki S."/>
            <person name="Kakizawa Y."/>
            <person name="Ishida K."/>
        </authorList>
    </citation>
    <scope>NUCLEOTIDE SEQUENCE [LARGE SCALE GENOMIC DNA]</scope>
    <source>
        <strain evidence="6 7">SRT547</strain>
    </source>
</reference>
<dbReference type="Gene3D" id="1.10.510.10">
    <property type="entry name" value="Transferase(Phosphotransferase) domain 1"/>
    <property type="match status" value="1"/>
</dbReference>
<dbReference type="InterPro" id="IPR011009">
    <property type="entry name" value="Kinase-like_dom_sf"/>
</dbReference>
<evidence type="ECO:0000259" key="5">
    <source>
        <dbReference type="PROSITE" id="PS50011"/>
    </source>
</evidence>
<keyword evidence="2 3" id="KW-0067">ATP-binding</keyword>
<evidence type="ECO:0000313" key="7">
    <source>
        <dbReference type="Proteomes" id="UP000326354"/>
    </source>
</evidence>
<keyword evidence="7" id="KW-1185">Reference proteome</keyword>
<evidence type="ECO:0000256" key="2">
    <source>
        <dbReference type="ARBA" id="ARBA00022840"/>
    </source>
</evidence>
<dbReference type="PROSITE" id="PS00108">
    <property type="entry name" value="PROTEIN_KINASE_ST"/>
    <property type="match status" value="1"/>
</dbReference>
<accession>A0A5S9F5F7</accession>
<dbReference type="InterPro" id="IPR017441">
    <property type="entry name" value="Protein_kinase_ATP_BS"/>
</dbReference>
<dbReference type="RefSeq" id="WP_151970606.1">
    <property type="nucleotide sequence ID" value="NZ_AP019860.1"/>
</dbReference>
<dbReference type="AlphaFoldDB" id="A0A5S9F5F7"/>
<organism evidence="6 7">
    <name type="scientific">Uabimicrobium amorphum</name>
    <dbReference type="NCBI Taxonomy" id="2596890"/>
    <lineage>
        <taxon>Bacteria</taxon>
        <taxon>Pseudomonadati</taxon>
        <taxon>Planctomycetota</taxon>
        <taxon>Candidatus Uabimicrobiia</taxon>
        <taxon>Candidatus Uabimicrobiales</taxon>
        <taxon>Candidatus Uabimicrobiaceae</taxon>
        <taxon>Candidatus Uabimicrobium</taxon>
    </lineage>
</organism>
<dbReference type="GO" id="GO:0005737">
    <property type="term" value="C:cytoplasm"/>
    <property type="evidence" value="ECO:0007669"/>
    <property type="project" value="TreeGrafter"/>
</dbReference>
<dbReference type="PANTHER" id="PTHR24361">
    <property type="entry name" value="MITOGEN-ACTIVATED KINASE KINASE KINASE"/>
    <property type="match status" value="1"/>
</dbReference>
<feature type="transmembrane region" description="Helical" evidence="4">
    <location>
        <begin position="314"/>
        <end position="332"/>
    </location>
</feature>
<dbReference type="SUPFAM" id="SSF56112">
    <property type="entry name" value="Protein kinase-like (PK-like)"/>
    <property type="match status" value="1"/>
</dbReference>
<proteinExistence type="predicted"/>
<dbReference type="InterPro" id="IPR000719">
    <property type="entry name" value="Prot_kinase_dom"/>
</dbReference>
<evidence type="ECO:0000256" key="1">
    <source>
        <dbReference type="ARBA" id="ARBA00022741"/>
    </source>
</evidence>
<dbReference type="PROSITE" id="PS50011">
    <property type="entry name" value="PROTEIN_KINASE_DOM"/>
    <property type="match status" value="1"/>
</dbReference>
<dbReference type="InterPro" id="IPR053235">
    <property type="entry name" value="Ser_Thr_kinase"/>
</dbReference>
<sequence>MKIIAERYQLCKVLGQGGMGRVFLAQDIKTKQYVAIKECTIKNEQSAKRVEREYYFMLKINHENIVRGFDLIKNDNHYFIVMEYIEGISLQDFIRRYPKSIDFNKQWDIIKQICEAVIVLHENDIIHRDLKPSNIMLVGDELQPKLLDFGIAKSEQLTNMTKTGVMVGSPGYMSPEQIDENKNLRSNTDVFSLGVICYQFLRWLEHSPFYGGNVISTMDRTYSTNLPLVFSGSQYSHEEIRLSEIIDFALKKDQDTRLQKVEDFLVWMANPQAQIYTEINIGNQQTLPKKHVAKNYESRLQKYRSEKQTKKKNILFVPLLLLLLTPAVYFLISGKGKDSHTNTNHTMHKKQTNRDTIVHDLIVLAKKRAYAKALQHFEYICDSEEKYTTKMENPFYKLVMHLCNKDYEKALSMTKKVLQKDYHGFGLYLCIHTFALNGEILLGTWYSSTFVEKYKDFYAVLKSPVIDMSLYQEEAYNKWKEWKTRQEEKQLCRQYMIAQILRKQPSRINWNSVRKNMTNNVYLEICEVLYYSQMNISYKERYQQLQKIANKNIMRNKHFPWYMLLMISKNTVLQRQILKRMPQYHNFYPVEILTSSSVENSDEIVRRYTNVKNSEMIKRALYCSVVNKRHYDKIDSLIEFFPAWPEGYILKSNTSPSLKTLSGFVSINLGKLSDQSQQIYTRCVGKLSHKEAIVFYWNLRRIKTVHKRMSEVLNSRLSVIMSQIDELISILENVQPKLRKQRSPYFYIEESKWSKAARFIRREDSQNRLFYQAVYETERLYKSLPMDQDLKNLQRAKELFDKTQTAQSKWRDHGLFLVEYINLMMAYHIKNYMVQFKRPQYEILGNIWFEYIYTRLMNEMATQQKDNQKFYLQKERGLTLAYIQRANQFKKTLQFDKMRRDLNIAAFLYPLFSYKHPIDRQNIEQFLKNRQK</sequence>
<keyword evidence="1 3" id="KW-0547">Nucleotide-binding</keyword>
<dbReference type="EMBL" id="AP019860">
    <property type="protein sequence ID" value="BBM86558.1"/>
    <property type="molecule type" value="Genomic_DNA"/>
</dbReference>
<feature type="domain" description="Protein kinase" evidence="5">
    <location>
        <begin position="8"/>
        <end position="268"/>
    </location>
</feature>
<dbReference type="GO" id="GO:0005524">
    <property type="term" value="F:ATP binding"/>
    <property type="evidence" value="ECO:0007669"/>
    <property type="project" value="UniProtKB-UniRule"/>
</dbReference>
<evidence type="ECO:0000313" key="6">
    <source>
        <dbReference type="EMBL" id="BBM86558.1"/>
    </source>
</evidence>
<keyword evidence="4" id="KW-0472">Membrane</keyword>
<keyword evidence="4" id="KW-1133">Transmembrane helix</keyword>
<keyword evidence="6" id="KW-0418">Kinase</keyword>
<gene>
    <name evidence="6" type="ORF">UABAM_04944</name>
</gene>
<dbReference type="CDD" id="cd14014">
    <property type="entry name" value="STKc_PknB_like"/>
    <property type="match status" value="1"/>
</dbReference>
<dbReference type="KEGG" id="uam:UABAM_04944"/>
<evidence type="ECO:0000256" key="4">
    <source>
        <dbReference type="SAM" id="Phobius"/>
    </source>
</evidence>
<dbReference type="OrthoDB" id="1492512at2"/>
<dbReference type="SMART" id="SM00220">
    <property type="entry name" value="S_TKc"/>
    <property type="match status" value="1"/>
</dbReference>
<feature type="binding site" evidence="3">
    <location>
        <position position="37"/>
    </location>
    <ligand>
        <name>ATP</name>
        <dbReference type="ChEBI" id="CHEBI:30616"/>
    </ligand>
</feature>
<dbReference type="InterPro" id="IPR008271">
    <property type="entry name" value="Ser/Thr_kinase_AS"/>
</dbReference>
<keyword evidence="6" id="KW-0808">Transferase</keyword>
<name>A0A5S9F5F7_UABAM</name>
<dbReference type="Proteomes" id="UP000326354">
    <property type="component" value="Chromosome"/>
</dbReference>
<evidence type="ECO:0000256" key="3">
    <source>
        <dbReference type="PROSITE-ProRule" id="PRU10141"/>
    </source>
</evidence>